<comment type="caution">
    <text evidence="2">The sequence shown here is derived from an EMBL/GenBank/DDBJ whole genome shotgun (WGS) entry which is preliminary data.</text>
</comment>
<protein>
    <recommendedName>
        <fullName evidence="1">MSP domain-containing protein</fullName>
    </recommendedName>
</protein>
<dbReference type="Gene3D" id="2.60.40.10">
    <property type="entry name" value="Immunoglobulins"/>
    <property type="match status" value="1"/>
</dbReference>
<organism evidence="2 3">
    <name type="scientific">Cylicocyclus nassatus</name>
    <name type="common">Nematode worm</name>
    <dbReference type="NCBI Taxonomy" id="53992"/>
    <lineage>
        <taxon>Eukaryota</taxon>
        <taxon>Metazoa</taxon>
        <taxon>Ecdysozoa</taxon>
        <taxon>Nematoda</taxon>
        <taxon>Chromadorea</taxon>
        <taxon>Rhabditida</taxon>
        <taxon>Rhabditina</taxon>
        <taxon>Rhabditomorpha</taxon>
        <taxon>Strongyloidea</taxon>
        <taxon>Strongylidae</taxon>
        <taxon>Cylicocyclus</taxon>
    </lineage>
</organism>
<evidence type="ECO:0000313" key="2">
    <source>
        <dbReference type="EMBL" id="CAJ0588842.1"/>
    </source>
</evidence>
<gene>
    <name evidence="2" type="ORF">CYNAS_LOCUS825</name>
</gene>
<evidence type="ECO:0000259" key="1">
    <source>
        <dbReference type="Pfam" id="PF00635"/>
    </source>
</evidence>
<dbReference type="InterPro" id="IPR000535">
    <property type="entry name" value="MSP_dom"/>
</dbReference>
<dbReference type="Proteomes" id="UP001176961">
    <property type="component" value="Unassembled WGS sequence"/>
</dbReference>
<dbReference type="Pfam" id="PF00635">
    <property type="entry name" value="Motile_Sperm"/>
    <property type="match status" value="1"/>
</dbReference>
<proteinExistence type="predicted"/>
<dbReference type="EMBL" id="CATQJL010000001">
    <property type="protein sequence ID" value="CAJ0588842.1"/>
    <property type="molecule type" value="Genomic_DNA"/>
</dbReference>
<dbReference type="InterPro" id="IPR013783">
    <property type="entry name" value="Ig-like_fold"/>
</dbReference>
<sequence length="134" mass="14944">MYWKKKTKPPEFTLKDVTIAKALPFLSVTITPDVYLITGTGAQTIVHKIDNKSPFAVVVKVLATAPARFTISKNNFFIEGNSSSSIQIKLKTGAVRSHRLDLLFLPCIDTLNPNWKANPCIAFNSSYKPIIRHI</sequence>
<reference evidence="2" key="1">
    <citation type="submission" date="2023-07" db="EMBL/GenBank/DDBJ databases">
        <authorList>
            <consortium name="CYATHOMIX"/>
        </authorList>
    </citation>
    <scope>NUCLEOTIDE SEQUENCE</scope>
    <source>
        <strain evidence="2">N/A</strain>
    </source>
</reference>
<keyword evidence="3" id="KW-1185">Reference proteome</keyword>
<evidence type="ECO:0000313" key="3">
    <source>
        <dbReference type="Proteomes" id="UP001176961"/>
    </source>
</evidence>
<name>A0AA36DMP8_CYLNA</name>
<feature type="non-terminal residue" evidence="2">
    <location>
        <position position="134"/>
    </location>
</feature>
<feature type="domain" description="MSP" evidence="1">
    <location>
        <begin position="28"/>
        <end position="94"/>
    </location>
</feature>
<accession>A0AA36DMP8</accession>
<dbReference type="AlphaFoldDB" id="A0AA36DMP8"/>
<dbReference type="SUPFAM" id="SSF49354">
    <property type="entry name" value="PapD-like"/>
    <property type="match status" value="1"/>
</dbReference>
<dbReference type="InterPro" id="IPR008962">
    <property type="entry name" value="PapD-like_sf"/>
</dbReference>